<dbReference type="NCBIfam" id="NF003592">
    <property type="entry name" value="PRK05254.1-5"/>
    <property type="match status" value="1"/>
</dbReference>
<evidence type="ECO:0000256" key="3">
    <source>
        <dbReference type="ARBA" id="ARBA00008184"/>
    </source>
</evidence>
<dbReference type="InterPro" id="IPR018085">
    <property type="entry name" value="Ura-DNA_Glyclase_AS"/>
</dbReference>
<comment type="caution">
    <text evidence="13">The sequence shown here is derived from an EMBL/GenBank/DDBJ whole genome shotgun (WGS) entry which is preliminary data.</text>
</comment>
<dbReference type="HOGENOM" id="CLU_032162_3_0_9"/>
<evidence type="ECO:0000256" key="6">
    <source>
        <dbReference type="ARBA" id="ARBA00022763"/>
    </source>
</evidence>
<dbReference type="GO" id="GO:0097510">
    <property type="term" value="P:base-excision repair, AP site formation via deaminated base removal"/>
    <property type="evidence" value="ECO:0007669"/>
    <property type="project" value="TreeGrafter"/>
</dbReference>
<dbReference type="eggNOG" id="COG0692">
    <property type="taxonomic scope" value="Bacteria"/>
</dbReference>
<evidence type="ECO:0000259" key="12">
    <source>
        <dbReference type="SMART" id="SM00986"/>
    </source>
</evidence>
<dbReference type="SUPFAM" id="SSF52141">
    <property type="entry name" value="Uracil-DNA glycosylase-like"/>
    <property type="match status" value="1"/>
</dbReference>
<reference evidence="13 14" key="1">
    <citation type="submission" date="2011-04" db="EMBL/GenBank/DDBJ databases">
        <authorList>
            <person name="Muzny D."/>
            <person name="Qin X."/>
            <person name="Deng J."/>
            <person name="Jiang H."/>
            <person name="Liu Y."/>
            <person name="Qu J."/>
            <person name="Song X.-Z."/>
            <person name="Zhang L."/>
            <person name="Thornton R."/>
            <person name="Coyle M."/>
            <person name="Francisco L."/>
            <person name="Jackson L."/>
            <person name="Javaid M."/>
            <person name="Korchina V."/>
            <person name="Kovar C."/>
            <person name="Mata R."/>
            <person name="Mathew T."/>
            <person name="Ngo R."/>
            <person name="Nguyen L."/>
            <person name="Nguyen N."/>
            <person name="Okwuonu G."/>
            <person name="Ongeri F."/>
            <person name="Pham C."/>
            <person name="Simmons D."/>
            <person name="Wilczek-Boney K."/>
            <person name="Hale W."/>
            <person name="Jakkamsetti A."/>
            <person name="Pham P."/>
            <person name="Ruth R."/>
            <person name="San Lucas F."/>
            <person name="Warren J."/>
            <person name="Zhang J."/>
            <person name="Zhao Z."/>
            <person name="Zhou C."/>
            <person name="Zhu D."/>
            <person name="Lee S."/>
            <person name="Bess C."/>
            <person name="Blankenburg K."/>
            <person name="Forbes L."/>
            <person name="Fu Q."/>
            <person name="Gubbala S."/>
            <person name="Hirani K."/>
            <person name="Jayaseelan J.C."/>
            <person name="Lara F."/>
            <person name="Munidasa M."/>
            <person name="Palculict T."/>
            <person name="Patil S."/>
            <person name="Pu L.-L."/>
            <person name="Saada N."/>
            <person name="Tang L."/>
            <person name="Weissenberger G."/>
            <person name="Zhu Y."/>
            <person name="Hemphill L."/>
            <person name="Shang Y."/>
            <person name="Youmans B."/>
            <person name="Ayvaz T."/>
            <person name="Ross M."/>
            <person name="Santibanez J."/>
            <person name="Aqrawi P."/>
            <person name="Gross S."/>
            <person name="Joshi V."/>
            <person name="Fowler G."/>
            <person name="Nazareth L."/>
            <person name="Reid J."/>
            <person name="Worley K."/>
            <person name="Petrosino J."/>
            <person name="Highlander S."/>
            <person name="Gibbs R."/>
        </authorList>
    </citation>
    <scope>NUCLEOTIDE SEQUENCE [LARGE SCALE GENOMIC DNA]</scope>
    <source>
        <strain evidence="13 14">2681</strain>
    </source>
</reference>
<dbReference type="GO" id="GO:0005737">
    <property type="term" value="C:cytoplasm"/>
    <property type="evidence" value="ECO:0007669"/>
    <property type="project" value="UniProtKB-SubCell"/>
</dbReference>
<keyword evidence="8 9" id="KW-0234">DNA repair</keyword>
<dbReference type="PANTHER" id="PTHR11264:SF0">
    <property type="entry name" value="URACIL-DNA GLYCOSYLASE"/>
    <property type="match status" value="1"/>
</dbReference>
<dbReference type="InterPro" id="IPR002043">
    <property type="entry name" value="UDG_fam1"/>
</dbReference>
<evidence type="ECO:0000313" key="14">
    <source>
        <dbReference type="Proteomes" id="UP000005316"/>
    </source>
</evidence>
<evidence type="ECO:0000256" key="5">
    <source>
        <dbReference type="ARBA" id="ARBA00018429"/>
    </source>
</evidence>
<dbReference type="FunFam" id="3.40.470.10:FF:000001">
    <property type="entry name" value="Uracil-DNA glycosylase"/>
    <property type="match status" value="1"/>
</dbReference>
<comment type="subcellular location">
    <subcellularLocation>
        <location evidence="9">Cytoplasm</location>
    </subcellularLocation>
</comment>
<evidence type="ECO:0000256" key="9">
    <source>
        <dbReference type="HAMAP-Rule" id="MF_00148"/>
    </source>
</evidence>
<dbReference type="CDD" id="cd10027">
    <property type="entry name" value="UDG-F1-like"/>
    <property type="match status" value="1"/>
</dbReference>
<evidence type="ECO:0000256" key="10">
    <source>
        <dbReference type="PROSITE-ProRule" id="PRU10072"/>
    </source>
</evidence>
<dbReference type="NCBIfam" id="NF003589">
    <property type="entry name" value="PRK05254.1-2"/>
    <property type="match status" value="1"/>
</dbReference>
<keyword evidence="6 9" id="KW-0227">DNA damage</keyword>
<proteinExistence type="inferred from homology"/>
<dbReference type="Gene3D" id="3.40.470.10">
    <property type="entry name" value="Uracil-DNA glycosylase-like domain"/>
    <property type="match status" value="1"/>
</dbReference>
<sequence>MQMQPEFHNDWDTVLKDEFDKPYYQTLRKFLQSEYAAHVIYPQMQDMWTAFKLTSYHDVRVVILGQDPYHGPNQAQGLSFSVQPGVKIPPSLRNIFKELSTDIGVPIPESGTLTGWAEQGVLLLNTALTVREGAAASHRGKGWELFTDEVIRKLSLRREPIVFILWGRHAQEKKALINRRRHAIIESVHPSPFSAARGFFGSRPFSKANDYLRKWGDEPIDWSKTSAEQLTR</sequence>
<evidence type="ECO:0000313" key="13">
    <source>
        <dbReference type="EMBL" id="EGQ26600.1"/>
    </source>
</evidence>
<dbReference type="PANTHER" id="PTHR11264">
    <property type="entry name" value="URACIL-DNA GLYCOSYLASE"/>
    <property type="match status" value="1"/>
</dbReference>
<dbReference type="NCBIfam" id="NF003591">
    <property type="entry name" value="PRK05254.1-4"/>
    <property type="match status" value="1"/>
</dbReference>
<dbReference type="STRING" id="759851.SAMN04244570_1857"/>
<protein>
    <recommendedName>
        <fullName evidence="5 9">Uracil-DNA glycosylase</fullName>
        <shortName evidence="9">UDG</shortName>
        <ecNumber evidence="4 9">3.2.2.27</ecNumber>
    </recommendedName>
</protein>
<evidence type="ECO:0000256" key="1">
    <source>
        <dbReference type="ARBA" id="ARBA00001400"/>
    </source>
</evidence>
<feature type="active site" description="Proton acceptor" evidence="9 10">
    <location>
        <position position="67"/>
    </location>
</feature>
<dbReference type="PROSITE" id="PS00130">
    <property type="entry name" value="U_DNA_GLYCOSYLASE"/>
    <property type="match status" value="1"/>
</dbReference>
<evidence type="ECO:0000256" key="7">
    <source>
        <dbReference type="ARBA" id="ARBA00022801"/>
    </source>
</evidence>
<dbReference type="HAMAP" id="MF_00148">
    <property type="entry name" value="UDG"/>
    <property type="match status" value="1"/>
</dbReference>
<dbReference type="EMBL" id="AFPZ01000038">
    <property type="protein sequence ID" value="EGQ26600.1"/>
    <property type="molecule type" value="Genomic_DNA"/>
</dbReference>
<dbReference type="InterPro" id="IPR036895">
    <property type="entry name" value="Uracil-DNA_glycosylase-like_sf"/>
</dbReference>
<comment type="function">
    <text evidence="2 9 11">Excises uracil residues from the DNA which can arise as a result of misincorporation of dUMP residues by DNA polymerase or due to deamination of cytosine.</text>
</comment>
<dbReference type="NCBIfam" id="NF003588">
    <property type="entry name" value="PRK05254.1-1"/>
    <property type="match status" value="1"/>
</dbReference>
<dbReference type="NCBIfam" id="TIGR00628">
    <property type="entry name" value="ung"/>
    <property type="match status" value="1"/>
</dbReference>
<dbReference type="Pfam" id="PF03167">
    <property type="entry name" value="UDG"/>
    <property type="match status" value="1"/>
</dbReference>
<evidence type="ECO:0000256" key="4">
    <source>
        <dbReference type="ARBA" id="ARBA00012030"/>
    </source>
</evidence>
<dbReference type="SMART" id="SM00986">
    <property type="entry name" value="UDG"/>
    <property type="match status" value="1"/>
</dbReference>
<evidence type="ECO:0000256" key="11">
    <source>
        <dbReference type="RuleBase" id="RU003780"/>
    </source>
</evidence>
<dbReference type="AlphaFoldDB" id="F9DRH3"/>
<keyword evidence="13" id="KW-0326">Glycosidase</keyword>
<dbReference type="GO" id="GO:0004844">
    <property type="term" value="F:uracil DNA N-glycosylase activity"/>
    <property type="evidence" value="ECO:0007669"/>
    <property type="project" value="UniProtKB-UniRule"/>
</dbReference>
<organism evidence="13 14">
    <name type="scientific">Sporosarcina newyorkensis 2681</name>
    <dbReference type="NCBI Taxonomy" id="1027292"/>
    <lineage>
        <taxon>Bacteria</taxon>
        <taxon>Bacillati</taxon>
        <taxon>Bacillota</taxon>
        <taxon>Bacilli</taxon>
        <taxon>Bacillales</taxon>
        <taxon>Caryophanaceae</taxon>
        <taxon>Sporosarcina</taxon>
    </lineage>
</organism>
<dbReference type="SMART" id="SM00987">
    <property type="entry name" value="UreE_C"/>
    <property type="match status" value="1"/>
</dbReference>
<accession>F9DRH3</accession>
<comment type="similarity">
    <text evidence="3 9 11">Belongs to the uracil-DNA glycosylase (UDG) superfamily. UNG family.</text>
</comment>
<evidence type="ECO:0000256" key="8">
    <source>
        <dbReference type="ARBA" id="ARBA00023204"/>
    </source>
</evidence>
<dbReference type="InterPro" id="IPR005122">
    <property type="entry name" value="Uracil-DNA_glycosylase-like"/>
</dbReference>
<comment type="catalytic activity">
    <reaction evidence="1 9 11">
        <text>Hydrolyzes single-stranded DNA or mismatched double-stranded DNA and polynucleotides, releasing free uracil.</text>
        <dbReference type="EC" id="3.2.2.27"/>
    </reaction>
</comment>
<name>F9DRH3_9BACL</name>
<gene>
    <name evidence="9 13" type="primary">ung</name>
    <name evidence="13" type="ORF">HMPREF9372_1403</name>
</gene>
<feature type="domain" description="Uracil-DNA glycosylase-like" evidence="12">
    <location>
        <begin position="52"/>
        <end position="212"/>
    </location>
</feature>
<dbReference type="Proteomes" id="UP000005316">
    <property type="component" value="Unassembled WGS sequence"/>
</dbReference>
<dbReference type="EC" id="3.2.2.27" evidence="4 9"/>
<keyword evidence="7 9" id="KW-0378">Hydrolase</keyword>
<evidence type="ECO:0000256" key="2">
    <source>
        <dbReference type="ARBA" id="ARBA00002631"/>
    </source>
</evidence>
<keyword evidence="9" id="KW-0963">Cytoplasm</keyword>